<sequence length="217" mass="24627">MTPAKRAFDIVLALVLGLVLLPPLALLLLVLLATSGRPLFYGSERMKTPERGFTLWKLRTMTVVRDDAGVSGGDKSTRITPAGRILRRTRLDEIPQLWNVLRGDMSFVGPRPPLRQYVERFPDLYARVLRSRPGITGLATLRYHRHEERLLARCGSAAQTDLVYARRCVPRKATLDLIYQRNRTLCLDLALVGETAARALCVRASRMRTRRPTRLHM</sequence>
<name>A0A1I5KGG8_9RHOB</name>
<evidence type="ECO:0000259" key="3">
    <source>
        <dbReference type="Pfam" id="PF02397"/>
    </source>
</evidence>
<dbReference type="GO" id="GO:0016780">
    <property type="term" value="F:phosphotransferase activity, for other substituted phosphate groups"/>
    <property type="evidence" value="ECO:0007669"/>
    <property type="project" value="TreeGrafter"/>
</dbReference>
<dbReference type="PANTHER" id="PTHR30576:SF20">
    <property type="entry name" value="QUINOVOSAMINEPHOSPHOTRANSFERAE-RELATED"/>
    <property type="match status" value="1"/>
</dbReference>
<dbReference type="OrthoDB" id="9808602at2"/>
<keyword evidence="5" id="KW-1185">Reference proteome</keyword>
<dbReference type="STRING" id="441119.SAMN04488047_10194"/>
<dbReference type="InterPro" id="IPR003362">
    <property type="entry name" value="Bact_transf"/>
</dbReference>
<evidence type="ECO:0000256" key="1">
    <source>
        <dbReference type="ARBA" id="ARBA00006464"/>
    </source>
</evidence>
<evidence type="ECO:0000256" key="2">
    <source>
        <dbReference type="ARBA" id="ARBA00023169"/>
    </source>
</evidence>
<proteinExistence type="inferred from homology"/>
<feature type="domain" description="Bacterial sugar transferase" evidence="3">
    <location>
        <begin position="5"/>
        <end position="198"/>
    </location>
</feature>
<dbReference type="Proteomes" id="UP000199356">
    <property type="component" value="Unassembled WGS sequence"/>
</dbReference>
<dbReference type="PANTHER" id="PTHR30576">
    <property type="entry name" value="COLANIC BIOSYNTHESIS UDP-GLUCOSE LIPID CARRIER TRANSFERASE"/>
    <property type="match status" value="1"/>
</dbReference>
<protein>
    <submittedName>
        <fullName evidence="4">Sugar transferase involved in LPS biosynthesis (Colanic, teichoic acid)</fullName>
    </submittedName>
</protein>
<accession>A0A1I5KGG8</accession>
<evidence type="ECO:0000313" key="5">
    <source>
        <dbReference type="Proteomes" id="UP000199356"/>
    </source>
</evidence>
<dbReference type="GO" id="GO:0000271">
    <property type="term" value="P:polysaccharide biosynthetic process"/>
    <property type="evidence" value="ECO:0007669"/>
    <property type="project" value="UniProtKB-KW"/>
</dbReference>
<keyword evidence="4" id="KW-0808">Transferase</keyword>
<dbReference type="EMBL" id="FOXA01000001">
    <property type="protein sequence ID" value="SFO84135.1"/>
    <property type="molecule type" value="Genomic_DNA"/>
</dbReference>
<dbReference type="Pfam" id="PF02397">
    <property type="entry name" value="Bac_transf"/>
    <property type="match status" value="1"/>
</dbReference>
<dbReference type="AlphaFoldDB" id="A0A1I5KGG8"/>
<evidence type="ECO:0000313" key="4">
    <source>
        <dbReference type="EMBL" id="SFO84135.1"/>
    </source>
</evidence>
<reference evidence="4 5" key="1">
    <citation type="submission" date="2016-10" db="EMBL/GenBank/DDBJ databases">
        <authorList>
            <person name="de Groot N.N."/>
        </authorList>
    </citation>
    <scope>NUCLEOTIDE SEQUENCE [LARGE SCALE GENOMIC DNA]</scope>
    <source>
        <strain evidence="4 5">DSM 19547</strain>
    </source>
</reference>
<keyword evidence="2" id="KW-0270">Exopolysaccharide synthesis</keyword>
<comment type="similarity">
    <text evidence="1">Belongs to the bacterial sugar transferase family.</text>
</comment>
<organism evidence="4 5">
    <name type="scientific">Tranquillimonas alkanivorans</name>
    <dbReference type="NCBI Taxonomy" id="441119"/>
    <lineage>
        <taxon>Bacteria</taxon>
        <taxon>Pseudomonadati</taxon>
        <taxon>Pseudomonadota</taxon>
        <taxon>Alphaproteobacteria</taxon>
        <taxon>Rhodobacterales</taxon>
        <taxon>Roseobacteraceae</taxon>
        <taxon>Tranquillimonas</taxon>
    </lineage>
</organism>
<gene>
    <name evidence="4" type="ORF">SAMN04488047_10194</name>
</gene>
<dbReference type="RefSeq" id="WP_093416260.1">
    <property type="nucleotide sequence ID" value="NZ_FOXA01000001.1"/>
</dbReference>